<protein>
    <submittedName>
        <fullName evidence="1">Uncharacterized protein</fullName>
    </submittedName>
</protein>
<dbReference type="InterPro" id="IPR056539">
    <property type="entry name" value="NuiA-like"/>
</dbReference>
<sequence length="153" mass="17746">MNDKDYMEFLNKANEIDFQSNRTDKFELKSLDQNLEIPEVLQKATQEAYYISDADEPFVPVVLKVKDGIPDEVSFAELVNHPEPARAQVRIMDTNRWDPHGQYKMIIDSVKQVTRNDQIRVYQIFLSNTMSEYWLVGVKDEFLLGVKAVAVES</sequence>
<dbReference type="Gene3D" id="3.40.1460.10">
    <property type="entry name" value="Nuclease A inhibitor-like"/>
    <property type="match status" value="1"/>
</dbReference>
<dbReference type="EMBL" id="PEDP01001517">
    <property type="protein sequence ID" value="POS83528.1"/>
    <property type="molecule type" value="Genomic_DNA"/>
</dbReference>
<dbReference type="Proteomes" id="UP000237438">
    <property type="component" value="Unassembled WGS sequence"/>
</dbReference>
<organism evidence="1 2">
    <name type="scientific">Erysiphe pulchra</name>
    <dbReference type="NCBI Taxonomy" id="225359"/>
    <lineage>
        <taxon>Eukaryota</taxon>
        <taxon>Fungi</taxon>
        <taxon>Dikarya</taxon>
        <taxon>Ascomycota</taxon>
        <taxon>Pezizomycotina</taxon>
        <taxon>Leotiomycetes</taxon>
        <taxon>Erysiphales</taxon>
        <taxon>Erysiphaceae</taxon>
        <taxon>Erysiphe</taxon>
    </lineage>
</organism>
<evidence type="ECO:0000313" key="1">
    <source>
        <dbReference type="EMBL" id="POS83528.1"/>
    </source>
</evidence>
<dbReference type="PANTHER" id="PTHR42093">
    <property type="match status" value="1"/>
</dbReference>
<proteinExistence type="predicted"/>
<name>A0A2S4PNC7_9PEZI</name>
<gene>
    <name evidence="1" type="ORF">EPUL_003954</name>
</gene>
<keyword evidence="2" id="KW-1185">Reference proteome</keyword>
<dbReference type="AlphaFoldDB" id="A0A2S4PNC7"/>
<reference evidence="1 2" key="1">
    <citation type="submission" date="2017-10" db="EMBL/GenBank/DDBJ databases">
        <title>Development of genomic resources for the powdery mildew, Erysiphe pulchra.</title>
        <authorList>
            <person name="Wadl P.A."/>
            <person name="Mack B.M."/>
            <person name="Moore G."/>
            <person name="Beltz S.B."/>
        </authorList>
    </citation>
    <scope>NUCLEOTIDE SEQUENCE [LARGE SCALE GENOMIC DNA]</scope>
    <source>
        <strain evidence="1">Cflorida</strain>
    </source>
</reference>
<accession>A0A2S4PNC7</accession>
<evidence type="ECO:0000313" key="2">
    <source>
        <dbReference type="Proteomes" id="UP000237438"/>
    </source>
</evidence>
<dbReference type="OrthoDB" id="5366485at2759"/>
<dbReference type="PANTHER" id="PTHR42093:SF1">
    <property type="match status" value="1"/>
</dbReference>
<comment type="caution">
    <text evidence="1">The sequence shown here is derived from an EMBL/GenBank/DDBJ whole genome shotgun (WGS) entry which is preliminary data.</text>
</comment>
<dbReference type="Pfam" id="PF23151">
    <property type="entry name" value="NuiA_2"/>
    <property type="match status" value="1"/>
</dbReference>